<dbReference type="GO" id="GO:0016705">
    <property type="term" value="F:oxidoreductase activity, acting on paired donors, with incorporation or reduction of molecular oxygen"/>
    <property type="evidence" value="ECO:0007669"/>
    <property type="project" value="InterPro"/>
</dbReference>
<keyword evidence="5" id="KW-1185">Reference proteome</keyword>
<keyword evidence="2" id="KW-0503">Monooxygenase</keyword>
<evidence type="ECO:0000256" key="1">
    <source>
        <dbReference type="ARBA" id="ARBA00010617"/>
    </source>
</evidence>
<protein>
    <recommendedName>
        <fullName evidence="3">AB hydrolase-1 domain-containing protein</fullName>
    </recommendedName>
</protein>
<comment type="caution">
    <text evidence="4">The sequence shown here is derived from an EMBL/GenBank/DDBJ whole genome shotgun (WGS) entry which is preliminary data.</text>
</comment>
<gene>
    <name evidence="4" type="ORF">GCM10017581_055490</name>
</gene>
<sequence>MLTLSDSEVVLDTARGPVAALLTRPPVGTDRNAAVVLCAGVVGSKEDFLPVLPAIARAGYHAYAYDYHGHYAELAEESPEAHTIAKHAEDLVAVVESAGRPVHLVGHSYGGFVARAAALMRPELLLSVTLIGAGPGMDGAKHRRLLAGFDKTLALQGAAVMWPVVRRLVPERDTDRREFWRRRLAGMRLAFLHGALRSLTAEPDRGADLRATRLPVLLMHGYRDQRLWSAQDFAGYAGRMGAELEIIPDASHSPNLEQPELTVAALARFWADAERRHAERLFVDLVRPRALTDPYAHYRTLRERTPVLRIDLPGKAAAVVLSRHADVTRLLQEPIFASPGEDPARLTHNWQDVRIVRCLYQSFGWREGAVHTELRAALARRLVPRRAEELRADTIATAEACLDRFAARLADGSPVNLVEALAIPFASLVTGRLLDIPDADALRLGEAARVASAAFEPFMTPRQRSEMATAGEELIDALEALAAQRETGLLPMVRRLRPDLGEQYLGDLVLLFGAGYDSPASLVTLGARLLLSYPDEAALVRIGDDDAAGPAVEEILRYEPPVQIAVRIAMAPARFGDVEVQPGMAVLGLVGAANRDPGYVTNPDRFDVLRRPPRAALSFGAGRHFCPGAALSRLHAQVLFPRLLRRFPTLRIAGPVRYRAPGTMLRGIEDLPVSLGV</sequence>
<keyword evidence="2" id="KW-0408">Iron</keyword>
<dbReference type="InterPro" id="IPR002397">
    <property type="entry name" value="Cyt_P450_B"/>
</dbReference>
<dbReference type="PANTHER" id="PTHR46696">
    <property type="entry name" value="P450, PUTATIVE (EUROFUNG)-RELATED"/>
    <property type="match status" value="1"/>
</dbReference>
<dbReference type="PANTHER" id="PTHR46696:SF1">
    <property type="entry name" value="CYTOCHROME P450 YJIB-RELATED"/>
    <property type="match status" value="1"/>
</dbReference>
<dbReference type="InterPro" id="IPR017972">
    <property type="entry name" value="Cyt_P450_CS"/>
</dbReference>
<name>A0A9W6KLR0_9ACTN</name>
<dbReference type="GO" id="GO:0004497">
    <property type="term" value="F:monooxygenase activity"/>
    <property type="evidence" value="ECO:0007669"/>
    <property type="project" value="UniProtKB-KW"/>
</dbReference>
<dbReference type="GO" id="GO:0005506">
    <property type="term" value="F:iron ion binding"/>
    <property type="evidence" value="ECO:0007669"/>
    <property type="project" value="InterPro"/>
</dbReference>
<dbReference type="Gene3D" id="1.10.630.10">
    <property type="entry name" value="Cytochrome P450"/>
    <property type="match status" value="1"/>
</dbReference>
<keyword evidence="2" id="KW-0479">Metal-binding</keyword>
<dbReference type="EMBL" id="BSFP01000038">
    <property type="protein sequence ID" value="GLL03803.1"/>
    <property type="molecule type" value="Genomic_DNA"/>
</dbReference>
<evidence type="ECO:0000259" key="3">
    <source>
        <dbReference type="Pfam" id="PF12697"/>
    </source>
</evidence>
<dbReference type="SUPFAM" id="SSF53474">
    <property type="entry name" value="alpha/beta-Hydrolases"/>
    <property type="match status" value="1"/>
</dbReference>
<dbReference type="InterPro" id="IPR000073">
    <property type="entry name" value="AB_hydrolase_1"/>
</dbReference>
<proteinExistence type="inferred from homology"/>
<dbReference type="InterPro" id="IPR029058">
    <property type="entry name" value="AB_hydrolase_fold"/>
</dbReference>
<feature type="domain" description="AB hydrolase-1" evidence="3">
    <location>
        <begin position="35"/>
        <end position="265"/>
    </location>
</feature>
<keyword evidence="2" id="KW-0349">Heme</keyword>
<organism evidence="4 5">
    <name type="scientific">Dactylosporangium matsuzakiense</name>
    <dbReference type="NCBI Taxonomy" id="53360"/>
    <lineage>
        <taxon>Bacteria</taxon>
        <taxon>Bacillati</taxon>
        <taxon>Actinomycetota</taxon>
        <taxon>Actinomycetes</taxon>
        <taxon>Micromonosporales</taxon>
        <taxon>Micromonosporaceae</taxon>
        <taxon>Dactylosporangium</taxon>
    </lineage>
</organism>
<accession>A0A9W6KLR0</accession>
<dbReference type="Pfam" id="PF12697">
    <property type="entry name" value="Abhydrolase_6"/>
    <property type="match status" value="1"/>
</dbReference>
<reference evidence="4" key="2">
    <citation type="submission" date="2023-01" db="EMBL/GenBank/DDBJ databases">
        <authorList>
            <person name="Sun Q."/>
            <person name="Evtushenko L."/>
        </authorList>
    </citation>
    <scope>NUCLEOTIDE SEQUENCE</scope>
    <source>
        <strain evidence="4">VKM Ac-1321</strain>
    </source>
</reference>
<dbReference type="PRINTS" id="PR00359">
    <property type="entry name" value="BP450"/>
</dbReference>
<reference evidence="4" key="1">
    <citation type="journal article" date="2014" name="Int. J. Syst. Evol. Microbiol.">
        <title>Complete genome sequence of Corynebacterium casei LMG S-19264T (=DSM 44701T), isolated from a smear-ripened cheese.</title>
        <authorList>
            <consortium name="US DOE Joint Genome Institute (JGI-PGF)"/>
            <person name="Walter F."/>
            <person name="Albersmeier A."/>
            <person name="Kalinowski J."/>
            <person name="Ruckert C."/>
        </authorList>
    </citation>
    <scope>NUCLEOTIDE SEQUENCE</scope>
    <source>
        <strain evidence="4">VKM Ac-1321</strain>
    </source>
</reference>
<comment type="similarity">
    <text evidence="1 2">Belongs to the cytochrome P450 family.</text>
</comment>
<dbReference type="InterPro" id="IPR001128">
    <property type="entry name" value="Cyt_P450"/>
</dbReference>
<evidence type="ECO:0000256" key="2">
    <source>
        <dbReference type="RuleBase" id="RU000461"/>
    </source>
</evidence>
<keyword evidence="2" id="KW-0560">Oxidoreductase</keyword>
<dbReference type="AlphaFoldDB" id="A0A9W6KLR0"/>
<dbReference type="Pfam" id="PF00067">
    <property type="entry name" value="p450"/>
    <property type="match status" value="1"/>
</dbReference>
<evidence type="ECO:0000313" key="4">
    <source>
        <dbReference type="EMBL" id="GLL03803.1"/>
    </source>
</evidence>
<dbReference type="Gene3D" id="3.40.50.1820">
    <property type="entry name" value="alpha/beta hydrolase"/>
    <property type="match status" value="1"/>
</dbReference>
<dbReference type="RefSeq" id="WP_261960233.1">
    <property type="nucleotide sequence ID" value="NZ_BAAAXA010000001.1"/>
</dbReference>
<dbReference type="PROSITE" id="PS00086">
    <property type="entry name" value="CYTOCHROME_P450"/>
    <property type="match status" value="1"/>
</dbReference>
<dbReference type="InterPro" id="IPR036396">
    <property type="entry name" value="Cyt_P450_sf"/>
</dbReference>
<dbReference type="Proteomes" id="UP001143480">
    <property type="component" value="Unassembled WGS sequence"/>
</dbReference>
<evidence type="ECO:0000313" key="5">
    <source>
        <dbReference type="Proteomes" id="UP001143480"/>
    </source>
</evidence>
<dbReference type="SUPFAM" id="SSF48264">
    <property type="entry name" value="Cytochrome P450"/>
    <property type="match status" value="1"/>
</dbReference>
<dbReference type="GO" id="GO:0020037">
    <property type="term" value="F:heme binding"/>
    <property type="evidence" value="ECO:0007669"/>
    <property type="project" value="InterPro"/>
</dbReference>